<dbReference type="AlphaFoldDB" id="A0A210PWB6"/>
<keyword evidence="7" id="KW-1185">Reference proteome</keyword>
<evidence type="ECO:0000256" key="1">
    <source>
        <dbReference type="ARBA" id="ARBA00007409"/>
    </source>
</evidence>
<dbReference type="FunFam" id="1.20.1050.10:FF:000030">
    <property type="entry name" value="Glutathione S-transferase S1"/>
    <property type="match status" value="1"/>
</dbReference>
<dbReference type="InterPro" id="IPR004045">
    <property type="entry name" value="Glutathione_S-Trfase_N"/>
</dbReference>
<dbReference type="STRING" id="6573.A0A210PWB6"/>
<dbReference type="FunFam" id="3.40.30.10:FF:000035">
    <property type="entry name" value="hematopoietic prostaglandin D synthase"/>
    <property type="match status" value="1"/>
</dbReference>
<dbReference type="PROSITE" id="PS50405">
    <property type="entry name" value="GST_CTER"/>
    <property type="match status" value="1"/>
</dbReference>
<dbReference type="GO" id="GO:0006749">
    <property type="term" value="P:glutathione metabolic process"/>
    <property type="evidence" value="ECO:0007669"/>
    <property type="project" value="TreeGrafter"/>
</dbReference>
<gene>
    <name evidence="6" type="ORF">KP79_PYT13367</name>
</gene>
<dbReference type="InterPro" id="IPR004046">
    <property type="entry name" value="GST_C"/>
</dbReference>
<evidence type="ECO:0000256" key="3">
    <source>
        <dbReference type="ARBA" id="ARBA00049616"/>
    </source>
</evidence>
<organism evidence="6 7">
    <name type="scientific">Mizuhopecten yessoensis</name>
    <name type="common">Japanese scallop</name>
    <name type="synonym">Patinopecten yessoensis</name>
    <dbReference type="NCBI Taxonomy" id="6573"/>
    <lineage>
        <taxon>Eukaryota</taxon>
        <taxon>Metazoa</taxon>
        <taxon>Spiralia</taxon>
        <taxon>Lophotrochozoa</taxon>
        <taxon>Mollusca</taxon>
        <taxon>Bivalvia</taxon>
        <taxon>Autobranchia</taxon>
        <taxon>Pteriomorphia</taxon>
        <taxon>Pectinida</taxon>
        <taxon>Pectinoidea</taxon>
        <taxon>Pectinidae</taxon>
        <taxon>Mizuhopecten</taxon>
    </lineage>
</organism>
<keyword evidence="2" id="KW-0273">Eye lens protein</keyword>
<feature type="domain" description="GST N-terminal" evidence="4">
    <location>
        <begin position="20"/>
        <end position="97"/>
    </location>
</feature>
<dbReference type="GO" id="GO:0005212">
    <property type="term" value="F:structural constituent of eye lens"/>
    <property type="evidence" value="ECO:0007669"/>
    <property type="project" value="UniProtKB-KW"/>
</dbReference>
<dbReference type="InterPro" id="IPR050213">
    <property type="entry name" value="GST_superfamily"/>
</dbReference>
<evidence type="ECO:0000256" key="2">
    <source>
        <dbReference type="ARBA" id="ARBA00022613"/>
    </source>
</evidence>
<dbReference type="Gene3D" id="3.40.30.10">
    <property type="entry name" value="Glutaredoxin"/>
    <property type="match status" value="1"/>
</dbReference>
<dbReference type="InterPro" id="IPR040079">
    <property type="entry name" value="Glutathione_S-Trfase"/>
</dbReference>
<dbReference type="OrthoDB" id="414243at2759"/>
<dbReference type="SFLD" id="SFLDG01205">
    <property type="entry name" value="AMPS.1"/>
    <property type="match status" value="1"/>
</dbReference>
<comment type="similarity">
    <text evidence="1">Belongs to the GST superfamily.</text>
</comment>
<dbReference type="SFLD" id="SFLDS00019">
    <property type="entry name" value="Glutathione_Transferase_(cytos"/>
    <property type="match status" value="1"/>
</dbReference>
<dbReference type="GO" id="GO:0004364">
    <property type="term" value="F:glutathione transferase activity"/>
    <property type="evidence" value="ECO:0007669"/>
    <property type="project" value="TreeGrafter"/>
</dbReference>
<dbReference type="SUPFAM" id="SSF47616">
    <property type="entry name" value="GST C-terminal domain-like"/>
    <property type="match status" value="1"/>
</dbReference>
<dbReference type="PANTHER" id="PTHR11571">
    <property type="entry name" value="GLUTATHIONE S-TRANSFERASE"/>
    <property type="match status" value="1"/>
</dbReference>
<dbReference type="Pfam" id="PF02798">
    <property type="entry name" value="GST_N"/>
    <property type="match status" value="1"/>
</dbReference>
<dbReference type="InterPro" id="IPR010987">
    <property type="entry name" value="Glutathione-S-Trfase_C-like"/>
</dbReference>
<proteinExistence type="inferred from homology"/>
<dbReference type="Gene3D" id="1.20.1050.10">
    <property type="match status" value="1"/>
</dbReference>
<name>A0A210PWB6_MIZYE</name>
<evidence type="ECO:0000259" key="4">
    <source>
        <dbReference type="PROSITE" id="PS50404"/>
    </source>
</evidence>
<evidence type="ECO:0000313" key="6">
    <source>
        <dbReference type="EMBL" id="OWF40797.1"/>
    </source>
</evidence>
<dbReference type="InterPro" id="IPR036249">
    <property type="entry name" value="Thioredoxin-like_sf"/>
</dbReference>
<dbReference type="CDD" id="cd03039">
    <property type="entry name" value="GST_N_Sigma_like"/>
    <property type="match status" value="1"/>
</dbReference>
<evidence type="ECO:0000259" key="5">
    <source>
        <dbReference type="PROSITE" id="PS50405"/>
    </source>
</evidence>
<evidence type="ECO:0000313" key="7">
    <source>
        <dbReference type="Proteomes" id="UP000242188"/>
    </source>
</evidence>
<dbReference type="CDD" id="cd03192">
    <property type="entry name" value="GST_C_Sigma_like"/>
    <property type="match status" value="1"/>
</dbReference>
<comment type="caution">
    <text evidence="6">The sequence shown here is derived from an EMBL/GenBank/DDBJ whole genome shotgun (WGS) entry which is preliminary data.</text>
</comment>
<dbReference type="SFLD" id="SFLDG00363">
    <property type="entry name" value="AMPS_(cytGST):_Alpha-__Mu-__Pi"/>
    <property type="match status" value="1"/>
</dbReference>
<dbReference type="EMBL" id="NEDP02005445">
    <property type="protein sequence ID" value="OWF40797.1"/>
    <property type="molecule type" value="Genomic_DNA"/>
</dbReference>
<dbReference type="PROSITE" id="PS50404">
    <property type="entry name" value="GST_NTER"/>
    <property type="match status" value="1"/>
</dbReference>
<reference evidence="6 7" key="1">
    <citation type="journal article" date="2017" name="Nat. Ecol. Evol.">
        <title>Scallop genome provides insights into evolution of bilaterian karyotype and development.</title>
        <authorList>
            <person name="Wang S."/>
            <person name="Zhang J."/>
            <person name="Jiao W."/>
            <person name="Li J."/>
            <person name="Xun X."/>
            <person name="Sun Y."/>
            <person name="Guo X."/>
            <person name="Huan P."/>
            <person name="Dong B."/>
            <person name="Zhang L."/>
            <person name="Hu X."/>
            <person name="Sun X."/>
            <person name="Wang J."/>
            <person name="Zhao C."/>
            <person name="Wang Y."/>
            <person name="Wang D."/>
            <person name="Huang X."/>
            <person name="Wang R."/>
            <person name="Lv J."/>
            <person name="Li Y."/>
            <person name="Zhang Z."/>
            <person name="Liu B."/>
            <person name="Lu W."/>
            <person name="Hui Y."/>
            <person name="Liang J."/>
            <person name="Zhou Z."/>
            <person name="Hou R."/>
            <person name="Li X."/>
            <person name="Liu Y."/>
            <person name="Li H."/>
            <person name="Ning X."/>
            <person name="Lin Y."/>
            <person name="Zhao L."/>
            <person name="Xing Q."/>
            <person name="Dou J."/>
            <person name="Li Y."/>
            <person name="Mao J."/>
            <person name="Guo H."/>
            <person name="Dou H."/>
            <person name="Li T."/>
            <person name="Mu C."/>
            <person name="Jiang W."/>
            <person name="Fu Q."/>
            <person name="Fu X."/>
            <person name="Miao Y."/>
            <person name="Liu J."/>
            <person name="Yu Q."/>
            <person name="Li R."/>
            <person name="Liao H."/>
            <person name="Li X."/>
            <person name="Kong Y."/>
            <person name="Jiang Z."/>
            <person name="Chourrout D."/>
            <person name="Li R."/>
            <person name="Bao Z."/>
        </authorList>
    </citation>
    <scope>NUCLEOTIDE SEQUENCE [LARGE SCALE GENOMIC DNA]</scope>
    <source>
        <strain evidence="6 7">PY_sf001</strain>
    </source>
</reference>
<dbReference type="SUPFAM" id="SSF52833">
    <property type="entry name" value="Thioredoxin-like"/>
    <property type="match status" value="1"/>
</dbReference>
<protein>
    <submittedName>
        <fullName evidence="6">Hematopoietic prostaglandin D synthase</fullName>
    </submittedName>
</protein>
<dbReference type="InterPro" id="IPR036282">
    <property type="entry name" value="Glutathione-S-Trfase_C_sf"/>
</dbReference>
<dbReference type="Proteomes" id="UP000242188">
    <property type="component" value="Unassembled WGS sequence"/>
</dbReference>
<feature type="domain" description="GST C-terminal" evidence="5">
    <location>
        <begin position="99"/>
        <end position="220"/>
    </location>
</feature>
<sequence>MPPKVVTKTGAAAAKPAAKSKYTLTYFNIRARGELCRLLFAQAGIEYKDVRIEQADWPKFKKETPNGTLPFLDVEGKQIGQSMAIARYLASEFGLNGKNKLESCMIDEYLCNIVDFMTKIFAPVFEKDEAKKAELTKEFAGEILPKFLKMTETKIGKSGWIIGEKISVADIALYDVLFGISQTEGDKFMALAPKVKANYEKVQSQPKIKAWLAKRPVTAM</sequence>
<dbReference type="Pfam" id="PF14497">
    <property type="entry name" value="GST_C_3"/>
    <property type="match status" value="1"/>
</dbReference>
<comment type="function">
    <text evidence="3">S-crystallins are structural components of squids and octopi eye lens. Contains relatively little if any GST activity.</text>
</comment>
<accession>A0A210PWB6</accession>
<dbReference type="PANTHER" id="PTHR11571:SF150">
    <property type="entry name" value="GLUTATHIONE S-TRANSFERASE"/>
    <property type="match status" value="1"/>
</dbReference>